<evidence type="ECO:0000256" key="3">
    <source>
        <dbReference type="ARBA" id="ARBA00022764"/>
    </source>
</evidence>
<dbReference type="PANTHER" id="PTHR36504:SF1">
    <property type="entry name" value="LIPOPOLYSACCHARIDE EXPORT SYSTEM PROTEIN LPTA"/>
    <property type="match status" value="1"/>
</dbReference>
<dbReference type="EMBL" id="UGHR01000003">
    <property type="protein sequence ID" value="STR44997.1"/>
    <property type="molecule type" value="Genomic_DNA"/>
</dbReference>
<reference evidence="7 9" key="2">
    <citation type="submission" date="2019-03" db="EMBL/GenBank/DDBJ databases">
        <title>Genomic Encyclopedia of Type Strains, Phase IV (KMG-IV): sequencing the most valuable type-strain genomes for metagenomic binning, comparative biology and taxonomic classification.</title>
        <authorList>
            <person name="Goeker M."/>
        </authorList>
    </citation>
    <scope>NUCLEOTIDE SEQUENCE [LARGE SCALE GENOMIC DNA]</scope>
    <source>
        <strain evidence="7 9">DSM 3764</strain>
    </source>
</reference>
<evidence type="ECO:0000313" key="6">
    <source>
        <dbReference type="EMBL" id="STR44997.1"/>
    </source>
</evidence>
<keyword evidence="3 4" id="KW-0574">Periplasm</keyword>
<evidence type="ECO:0000313" key="9">
    <source>
        <dbReference type="Proteomes" id="UP000295794"/>
    </source>
</evidence>
<evidence type="ECO:0000256" key="2">
    <source>
        <dbReference type="ARBA" id="ARBA00022729"/>
    </source>
</evidence>
<proteinExistence type="inferred from homology"/>
<comment type="similarity">
    <text evidence="4">Belongs to the LptA family.</text>
</comment>
<dbReference type="Proteomes" id="UP000255108">
    <property type="component" value="Unassembled WGS sequence"/>
</dbReference>
<comment type="function">
    <text evidence="4">Involved in the assembly of lipopolysaccharide (LPS). Required for the translocation of LPS from the inner membrane to the outer membrane.</text>
</comment>
<feature type="chain" id="PRO_5017095336" description="Lipopolysaccharide export system protein LptA" evidence="4">
    <location>
        <begin position="22"/>
        <end position="167"/>
    </location>
</feature>
<reference evidence="6 8" key="1">
    <citation type="submission" date="2018-06" db="EMBL/GenBank/DDBJ databases">
        <authorList>
            <consortium name="Pathogen Informatics"/>
            <person name="Doyle S."/>
        </authorList>
    </citation>
    <scope>NUCLEOTIDE SEQUENCE [LARGE SCALE GENOMIC DNA]</scope>
    <source>
        <strain evidence="6 8">NCTC11159</strain>
    </source>
</reference>
<dbReference type="InterPro" id="IPR005653">
    <property type="entry name" value="OstA-like_N"/>
</dbReference>
<dbReference type="Proteomes" id="UP000295794">
    <property type="component" value="Unassembled WGS sequence"/>
</dbReference>
<dbReference type="PANTHER" id="PTHR36504">
    <property type="entry name" value="LIPOPOLYSACCHARIDE EXPORT SYSTEM PROTEIN LPTA"/>
    <property type="match status" value="1"/>
</dbReference>
<dbReference type="InterPro" id="IPR014340">
    <property type="entry name" value="LptA"/>
</dbReference>
<protein>
    <recommendedName>
        <fullName evidence="4">Lipopolysaccharide export system protein LptA</fullName>
    </recommendedName>
</protein>
<evidence type="ECO:0000256" key="4">
    <source>
        <dbReference type="HAMAP-Rule" id="MF_01914"/>
    </source>
</evidence>
<dbReference type="GO" id="GO:0009279">
    <property type="term" value="C:cell outer membrane"/>
    <property type="evidence" value="ECO:0007669"/>
    <property type="project" value="TreeGrafter"/>
</dbReference>
<evidence type="ECO:0000313" key="7">
    <source>
        <dbReference type="EMBL" id="TCU85555.1"/>
    </source>
</evidence>
<dbReference type="NCBIfam" id="TIGR03002">
    <property type="entry name" value="outer_YhbN_LptA"/>
    <property type="match status" value="1"/>
</dbReference>
<dbReference type="GO" id="GO:0030288">
    <property type="term" value="C:outer membrane-bounded periplasmic space"/>
    <property type="evidence" value="ECO:0007669"/>
    <property type="project" value="TreeGrafter"/>
</dbReference>
<sequence length="167" mass="18490" precursor="true">MSRFVPVKIVLLMLLAGSAYAEKADREKKINIEAANCVMNQKTQASVCTKNVVLTQGTLSIRADKLTVRQDEAGNQFVAGNGSPVRFRQKMDGGNDWVDAEAQRFDYDGHTGILKLMDKAWVKRGEDQIYSDLITYDLNNEAYQAQSKPEGNGRVNIVITPKKAPAP</sequence>
<accession>A0A377SVH2</accession>
<dbReference type="AlphaFoldDB" id="A0A377SVH2"/>
<evidence type="ECO:0000256" key="1">
    <source>
        <dbReference type="ARBA" id="ARBA00022448"/>
    </source>
</evidence>
<evidence type="ECO:0000313" key="8">
    <source>
        <dbReference type="Proteomes" id="UP000255108"/>
    </source>
</evidence>
<dbReference type="Gene3D" id="2.60.450.10">
    <property type="entry name" value="Lipopolysaccharide (LPS) transport protein A like domain"/>
    <property type="match status" value="1"/>
</dbReference>
<keyword evidence="9" id="KW-1185">Reference proteome</keyword>
<feature type="domain" description="Organic solvent tolerance-like N-terminal" evidence="5">
    <location>
        <begin position="31"/>
        <end position="141"/>
    </location>
</feature>
<organism evidence="6 8">
    <name type="scientific">Iodobacter fluviatilis</name>
    <dbReference type="NCBI Taxonomy" id="537"/>
    <lineage>
        <taxon>Bacteria</taxon>
        <taxon>Pseudomonadati</taxon>
        <taxon>Pseudomonadota</taxon>
        <taxon>Betaproteobacteria</taxon>
        <taxon>Neisseriales</taxon>
        <taxon>Chitinibacteraceae</taxon>
        <taxon>Iodobacter</taxon>
    </lineage>
</organism>
<dbReference type="GO" id="GO:0015920">
    <property type="term" value="P:lipopolysaccharide transport"/>
    <property type="evidence" value="ECO:0007669"/>
    <property type="project" value="UniProtKB-UniRule"/>
</dbReference>
<comment type="subunit">
    <text evidence="4">Component of the lipopolysaccharide transport and assembly complex.</text>
</comment>
<evidence type="ECO:0000259" key="5">
    <source>
        <dbReference type="Pfam" id="PF03968"/>
    </source>
</evidence>
<dbReference type="InterPro" id="IPR052037">
    <property type="entry name" value="LPS_export_LptA"/>
</dbReference>
<name>A0A377SVH2_9NEIS</name>
<gene>
    <name evidence="4 6" type="primary">lptA</name>
    <name evidence="7" type="ORF">EV682_10765</name>
    <name evidence="6" type="ORF">NCTC11159_03543</name>
</gene>
<dbReference type="GO" id="GO:0001530">
    <property type="term" value="F:lipopolysaccharide binding"/>
    <property type="evidence" value="ECO:0007669"/>
    <property type="project" value="InterPro"/>
</dbReference>
<dbReference type="EMBL" id="SMBT01000007">
    <property type="protein sequence ID" value="TCU85555.1"/>
    <property type="molecule type" value="Genomic_DNA"/>
</dbReference>
<dbReference type="RefSeq" id="WP_115228724.1">
    <property type="nucleotide sequence ID" value="NZ_CAWOLO010000007.1"/>
</dbReference>
<dbReference type="GO" id="GO:0017089">
    <property type="term" value="F:glycolipid transfer activity"/>
    <property type="evidence" value="ECO:0007669"/>
    <property type="project" value="TreeGrafter"/>
</dbReference>
<dbReference type="HAMAP" id="MF_01914">
    <property type="entry name" value="LPS_assembly_LptA"/>
    <property type="match status" value="1"/>
</dbReference>
<keyword evidence="1 4" id="KW-0813">Transport</keyword>
<keyword evidence="2 4" id="KW-0732">Signal</keyword>
<feature type="signal peptide" evidence="4">
    <location>
        <begin position="1"/>
        <end position="21"/>
    </location>
</feature>
<comment type="subcellular location">
    <subcellularLocation>
        <location evidence="4">Periplasm</location>
    </subcellularLocation>
</comment>
<dbReference type="GO" id="GO:0043165">
    <property type="term" value="P:Gram-negative-bacterium-type cell outer membrane assembly"/>
    <property type="evidence" value="ECO:0007669"/>
    <property type="project" value="UniProtKB-UniRule"/>
</dbReference>
<dbReference type="Pfam" id="PF03968">
    <property type="entry name" value="LptD_N"/>
    <property type="match status" value="1"/>
</dbReference>
<dbReference type="OrthoDB" id="5294855at2"/>